<evidence type="ECO:0000313" key="3">
    <source>
        <dbReference type="Proteomes" id="UP000289738"/>
    </source>
</evidence>
<accession>A0A444ZYN6</accession>
<name>A0A444ZYN6_ARAHY</name>
<dbReference type="EMBL" id="SDMP01000013">
    <property type="protein sequence ID" value="RYR19266.1"/>
    <property type="molecule type" value="Genomic_DNA"/>
</dbReference>
<evidence type="ECO:0000259" key="1">
    <source>
        <dbReference type="Pfam" id="PF02721"/>
    </source>
</evidence>
<gene>
    <name evidence="2" type="ORF">Ahy_B03g064002</name>
</gene>
<dbReference type="InterPro" id="IPR012340">
    <property type="entry name" value="NA-bd_OB-fold"/>
</dbReference>
<proteinExistence type="predicted"/>
<dbReference type="InterPro" id="IPR003871">
    <property type="entry name" value="RFA1B/D_OB_1st"/>
</dbReference>
<dbReference type="Gene3D" id="2.40.50.140">
    <property type="entry name" value="Nucleic acid-binding proteins"/>
    <property type="match status" value="1"/>
</dbReference>
<feature type="domain" description="Replication protein A 70 kDa DNA-binding subunit B/D first OB fold" evidence="1">
    <location>
        <begin position="12"/>
        <end position="66"/>
    </location>
</feature>
<comment type="caution">
    <text evidence="2">The sequence shown here is derived from an EMBL/GenBank/DDBJ whole genome shotgun (WGS) entry which is preliminary data.</text>
</comment>
<organism evidence="2 3">
    <name type="scientific">Arachis hypogaea</name>
    <name type="common">Peanut</name>
    <dbReference type="NCBI Taxonomy" id="3818"/>
    <lineage>
        <taxon>Eukaryota</taxon>
        <taxon>Viridiplantae</taxon>
        <taxon>Streptophyta</taxon>
        <taxon>Embryophyta</taxon>
        <taxon>Tracheophyta</taxon>
        <taxon>Spermatophyta</taxon>
        <taxon>Magnoliopsida</taxon>
        <taxon>eudicotyledons</taxon>
        <taxon>Gunneridae</taxon>
        <taxon>Pentapetalae</taxon>
        <taxon>rosids</taxon>
        <taxon>fabids</taxon>
        <taxon>Fabales</taxon>
        <taxon>Fabaceae</taxon>
        <taxon>Papilionoideae</taxon>
        <taxon>50 kb inversion clade</taxon>
        <taxon>dalbergioids sensu lato</taxon>
        <taxon>Dalbergieae</taxon>
        <taxon>Pterocarpus clade</taxon>
        <taxon>Arachis</taxon>
    </lineage>
</organism>
<reference evidence="2 3" key="1">
    <citation type="submission" date="2019-01" db="EMBL/GenBank/DDBJ databases">
        <title>Sequencing of cultivated peanut Arachis hypogaea provides insights into genome evolution and oil improvement.</title>
        <authorList>
            <person name="Chen X."/>
        </authorList>
    </citation>
    <scope>NUCLEOTIDE SEQUENCE [LARGE SCALE GENOMIC DNA]</scope>
    <source>
        <strain evidence="3">cv. Fuhuasheng</strain>
        <tissue evidence="2">Leaves</tissue>
    </source>
</reference>
<dbReference type="Proteomes" id="UP000289738">
    <property type="component" value="Chromosome B03"/>
</dbReference>
<dbReference type="AlphaFoldDB" id="A0A444ZYN6"/>
<keyword evidence="3" id="KW-1185">Reference proteome</keyword>
<evidence type="ECO:0000313" key="2">
    <source>
        <dbReference type="EMBL" id="RYR19266.1"/>
    </source>
</evidence>
<sequence length="133" mass="15862">MAVRVYKITEINLTVDNLYTLVSRFVNLLREEMAYQITYFGVGRNVGNFKTTHHEYVVNFDQRTSMHTLSKSSSIPQYRFSFVSFDTLNTFGFDYTYFVDVFGYLNRIERKKTLEKDHKYIKYNVIKLKFDNG</sequence>
<protein>
    <recommendedName>
        <fullName evidence="1">Replication protein A 70 kDa DNA-binding subunit B/D first OB fold domain-containing protein</fullName>
    </recommendedName>
</protein>
<dbReference type="Pfam" id="PF02721">
    <property type="entry name" value="DUF223"/>
    <property type="match status" value="1"/>
</dbReference>